<dbReference type="InterPro" id="IPR043738">
    <property type="entry name" value="DUF5683"/>
</dbReference>
<organism evidence="2 3">
    <name type="scientific">Cecembia calidifontis</name>
    <dbReference type="NCBI Taxonomy" id="1187080"/>
    <lineage>
        <taxon>Bacteria</taxon>
        <taxon>Pseudomonadati</taxon>
        <taxon>Bacteroidota</taxon>
        <taxon>Cytophagia</taxon>
        <taxon>Cytophagales</taxon>
        <taxon>Cyclobacteriaceae</taxon>
        <taxon>Cecembia</taxon>
    </lineage>
</organism>
<keyword evidence="3" id="KW-1185">Reference proteome</keyword>
<reference evidence="2 3" key="1">
    <citation type="submission" date="2019-02" db="EMBL/GenBank/DDBJ databases">
        <title>Genomic Encyclopedia of Archaeal and Bacterial Type Strains, Phase II (KMG-II): from individual species to whole genera.</title>
        <authorList>
            <person name="Goeker M."/>
        </authorList>
    </citation>
    <scope>NUCLEOTIDE SEQUENCE [LARGE SCALE GENOMIC DNA]</scope>
    <source>
        <strain evidence="2 3">DSM 21411</strain>
    </source>
</reference>
<name>A0A4Q7PCZ7_9BACT</name>
<accession>A0A4Q7PCZ7</accession>
<feature type="domain" description="DUF5683" evidence="1">
    <location>
        <begin position="44"/>
        <end position="187"/>
    </location>
</feature>
<comment type="caution">
    <text evidence="2">The sequence shown here is derived from an EMBL/GenBank/DDBJ whole genome shotgun (WGS) entry which is preliminary data.</text>
</comment>
<dbReference type="RefSeq" id="WP_242617527.1">
    <property type="nucleotide sequence ID" value="NZ_SGXG01000001.1"/>
</dbReference>
<gene>
    <name evidence="2" type="ORF">BC751_3737</name>
</gene>
<protein>
    <recommendedName>
        <fullName evidence="1">DUF5683 domain-containing protein</fullName>
    </recommendedName>
</protein>
<evidence type="ECO:0000313" key="3">
    <source>
        <dbReference type="Proteomes" id="UP000292209"/>
    </source>
</evidence>
<dbReference type="Proteomes" id="UP000292209">
    <property type="component" value="Unassembled WGS sequence"/>
</dbReference>
<proteinExistence type="predicted"/>
<dbReference type="AlphaFoldDB" id="A0A4Q7PCZ7"/>
<evidence type="ECO:0000313" key="2">
    <source>
        <dbReference type="EMBL" id="RZS98105.1"/>
    </source>
</evidence>
<sequence length="187" mass="21326">MKRAMILKGFIAVFVLLVLHPLDGIAQQIKADTLSINLRPEGYKDPKKATILSAIIPGAGQVYNGKAWKVPILYGGFATNIYFIDFNNRRYQALKEALFQFDRQEPNNFPNLNRDGLVRQVNFWRRNRDLNYFLFIGIYALNIIDAQVDAHLSTFDVSDDLSFRFEPNIETLTAGGTLFGLSMKINF</sequence>
<dbReference type="Pfam" id="PF18935">
    <property type="entry name" value="DUF5683"/>
    <property type="match status" value="1"/>
</dbReference>
<dbReference type="EMBL" id="SGXG01000001">
    <property type="protein sequence ID" value="RZS98105.1"/>
    <property type="molecule type" value="Genomic_DNA"/>
</dbReference>
<evidence type="ECO:0000259" key="1">
    <source>
        <dbReference type="Pfam" id="PF18935"/>
    </source>
</evidence>